<keyword evidence="4" id="KW-1185">Reference proteome</keyword>
<dbReference type="EMBL" id="JBHTIR010002280">
    <property type="protein sequence ID" value="MFD0853571.1"/>
    <property type="molecule type" value="Genomic_DNA"/>
</dbReference>
<dbReference type="InterPro" id="IPR042171">
    <property type="entry name" value="Acyl-CoA_hotdog"/>
</dbReference>
<evidence type="ECO:0000259" key="2">
    <source>
        <dbReference type="Pfam" id="PF13622"/>
    </source>
</evidence>
<reference evidence="4" key="1">
    <citation type="journal article" date="2019" name="Int. J. Syst. Evol. Microbiol.">
        <title>The Global Catalogue of Microorganisms (GCM) 10K type strain sequencing project: providing services to taxonomists for standard genome sequencing and annotation.</title>
        <authorList>
            <consortium name="The Broad Institute Genomics Platform"/>
            <consortium name="The Broad Institute Genome Sequencing Center for Infectious Disease"/>
            <person name="Wu L."/>
            <person name="Ma J."/>
        </authorList>
    </citation>
    <scope>NUCLEOTIDE SEQUENCE [LARGE SCALE GENOMIC DNA]</scope>
    <source>
        <strain evidence="4">JCM 31696</strain>
    </source>
</reference>
<evidence type="ECO:0000313" key="4">
    <source>
        <dbReference type="Proteomes" id="UP001597083"/>
    </source>
</evidence>
<feature type="domain" description="Acyl-CoA thioesterase-like N-terminal HotDog" evidence="2">
    <location>
        <begin position="31"/>
        <end position="112"/>
    </location>
</feature>
<gene>
    <name evidence="3" type="ORF">ACFQ07_15145</name>
</gene>
<organism evidence="3 4">
    <name type="scientific">Actinomadura adrarensis</name>
    <dbReference type="NCBI Taxonomy" id="1819600"/>
    <lineage>
        <taxon>Bacteria</taxon>
        <taxon>Bacillati</taxon>
        <taxon>Actinomycetota</taxon>
        <taxon>Actinomycetes</taxon>
        <taxon>Streptosporangiales</taxon>
        <taxon>Thermomonosporaceae</taxon>
        <taxon>Actinomadura</taxon>
    </lineage>
</organism>
<dbReference type="SUPFAM" id="SSF54637">
    <property type="entry name" value="Thioesterase/thiol ester dehydrase-isomerase"/>
    <property type="match status" value="1"/>
</dbReference>
<protein>
    <submittedName>
        <fullName evidence="3">Acyl-CoA thioesterase</fullName>
    </submittedName>
</protein>
<dbReference type="Proteomes" id="UP001597083">
    <property type="component" value="Unassembled WGS sequence"/>
</dbReference>
<dbReference type="InterPro" id="IPR029069">
    <property type="entry name" value="HotDog_dom_sf"/>
</dbReference>
<dbReference type="Pfam" id="PF13622">
    <property type="entry name" value="4HBT_3"/>
    <property type="match status" value="1"/>
</dbReference>
<proteinExistence type="predicted"/>
<comment type="caution">
    <text evidence="3">The sequence shown here is derived from an EMBL/GenBank/DDBJ whole genome shotgun (WGS) entry which is preliminary data.</text>
</comment>
<dbReference type="Gene3D" id="2.40.160.210">
    <property type="entry name" value="Acyl-CoA thioesterase, double hotdog domain"/>
    <property type="match status" value="1"/>
</dbReference>
<evidence type="ECO:0000313" key="3">
    <source>
        <dbReference type="EMBL" id="MFD0853571.1"/>
    </source>
</evidence>
<evidence type="ECO:0000256" key="1">
    <source>
        <dbReference type="SAM" id="MobiDB-lite"/>
    </source>
</evidence>
<feature type="region of interest" description="Disordered" evidence="1">
    <location>
        <begin position="161"/>
        <end position="190"/>
    </location>
</feature>
<name>A0ABW3CGR4_9ACTN</name>
<dbReference type="CDD" id="cd03440">
    <property type="entry name" value="hot_dog"/>
    <property type="match status" value="1"/>
</dbReference>
<dbReference type="InterPro" id="IPR049449">
    <property type="entry name" value="TesB_ACOT8-like_N"/>
</dbReference>
<feature type="non-terminal residue" evidence="3">
    <location>
        <position position="190"/>
    </location>
</feature>
<sequence>MTEIDAPPHPFDAAIALGHTPDGRIRSRTRPEYANMVGPFGGITAAILLQAVQEHPDLLGEPLSLTVNYSAPVADGDFDITARAVRTNRTNQHWMLELSQDGVIKTTATAVTGIRRETWSDTELQMPSVPAPEDVPEQSFADVTAWAANYDMRFVEGYLPDLLGGADEQPDSTSTLWVRDSPSRPLDAPA</sequence>
<accession>A0ABW3CGR4</accession>